<dbReference type="EMBL" id="JOJR01000070">
    <property type="protein sequence ID" value="RCN46954.1"/>
    <property type="molecule type" value="Genomic_DNA"/>
</dbReference>
<comment type="caution">
    <text evidence="10">The sequence shown here is derived from an EMBL/GenBank/DDBJ whole genome shotgun (WGS) entry which is preliminary data.</text>
</comment>
<evidence type="ECO:0000256" key="6">
    <source>
        <dbReference type="ARBA" id="ARBA00022989"/>
    </source>
</evidence>
<evidence type="ECO:0000256" key="7">
    <source>
        <dbReference type="ARBA" id="ARBA00023136"/>
    </source>
</evidence>
<dbReference type="OrthoDB" id="5877963at2759"/>
<accession>A0A368GRK3</accession>
<keyword evidence="8" id="KW-0325">Glycoprotein</keyword>
<dbReference type="InterPro" id="IPR018107">
    <property type="entry name" value="Na-dicarboxylate_symporter_CS"/>
</dbReference>
<feature type="transmembrane region" description="Helical" evidence="9">
    <location>
        <begin position="45"/>
        <end position="67"/>
    </location>
</feature>
<keyword evidence="5 9" id="KW-0769">Symport</keyword>
<comment type="subcellular location">
    <subcellularLocation>
        <location evidence="1 9">Membrane</location>
        <topology evidence="1 9">Multi-pass membrane protein</topology>
    </subcellularLocation>
</comment>
<dbReference type="Proteomes" id="UP000252519">
    <property type="component" value="Unassembled WGS sequence"/>
</dbReference>
<evidence type="ECO:0000256" key="8">
    <source>
        <dbReference type="ARBA" id="ARBA00023180"/>
    </source>
</evidence>
<evidence type="ECO:0000256" key="5">
    <source>
        <dbReference type="ARBA" id="ARBA00022847"/>
    </source>
</evidence>
<dbReference type="InterPro" id="IPR036458">
    <property type="entry name" value="Na:dicarbo_symporter_sf"/>
</dbReference>
<evidence type="ECO:0000256" key="1">
    <source>
        <dbReference type="ARBA" id="ARBA00004141"/>
    </source>
</evidence>
<dbReference type="Gene3D" id="1.10.3860.10">
    <property type="entry name" value="Sodium:dicarboxylate symporter"/>
    <property type="match status" value="1"/>
</dbReference>
<sequence>MLVSFPGELLMRMLKMMILPLIISSLISGLSQLDAKQSGKMGSLAITYYVLTTVIAVITGIILVLTIHPGDPSIKQDLGEGTEGKKVSTLDTLLDLLRNMFPENIVAATFQQAQTKYITVRPKILKVNDTLHLAMLNNGTLDYVKAALEYNDGINVLGECPGKDALDSRAFAGIIVFCIALGISLSQLGAEADVMIQFFAIMDKVIMKLVMTVMWYSPFGIMCLIMGKILEIHDLADTARMLAMYMVTVLTGLAVHSLISLPLLFFLSTKKNPFTFMRGLLQAWITALGTASSSATLPITYNCLEENLGVDRRVTRFVLPVGATINMVWS</sequence>
<evidence type="ECO:0000256" key="9">
    <source>
        <dbReference type="RuleBase" id="RU361216"/>
    </source>
</evidence>
<gene>
    <name evidence="10" type="ORF">ANCCAN_06994</name>
</gene>
<dbReference type="AlphaFoldDB" id="A0A368GRK3"/>
<keyword evidence="4 9" id="KW-0812">Transmembrane</keyword>
<dbReference type="SUPFAM" id="SSF118215">
    <property type="entry name" value="Proton glutamate symport protein"/>
    <property type="match status" value="1"/>
</dbReference>
<name>A0A368GRK3_ANCCA</name>
<feature type="transmembrane region" description="Helical" evidence="9">
    <location>
        <begin position="209"/>
        <end position="230"/>
    </location>
</feature>
<proteinExistence type="inferred from homology"/>
<dbReference type="PANTHER" id="PTHR11958:SF110">
    <property type="entry name" value="EXCITATORY AMINO ACID TRANSPORTER"/>
    <property type="match status" value="1"/>
</dbReference>
<dbReference type="Pfam" id="PF00375">
    <property type="entry name" value="SDF"/>
    <property type="match status" value="1"/>
</dbReference>
<keyword evidence="11" id="KW-1185">Reference proteome</keyword>
<evidence type="ECO:0000256" key="2">
    <source>
        <dbReference type="ARBA" id="ARBA00006148"/>
    </source>
</evidence>
<dbReference type="InterPro" id="IPR050746">
    <property type="entry name" value="DAACS"/>
</dbReference>
<dbReference type="GO" id="GO:0005886">
    <property type="term" value="C:plasma membrane"/>
    <property type="evidence" value="ECO:0007669"/>
    <property type="project" value="TreeGrafter"/>
</dbReference>
<keyword evidence="6 9" id="KW-1133">Transmembrane helix</keyword>
<organism evidence="10 11">
    <name type="scientific">Ancylostoma caninum</name>
    <name type="common">Dog hookworm</name>
    <dbReference type="NCBI Taxonomy" id="29170"/>
    <lineage>
        <taxon>Eukaryota</taxon>
        <taxon>Metazoa</taxon>
        <taxon>Ecdysozoa</taxon>
        <taxon>Nematoda</taxon>
        <taxon>Chromadorea</taxon>
        <taxon>Rhabditida</taxon>
        <taxon>Rhabditina</taxon>
        <taxon>Rhabditomorpha</taxon>
        <taxon>Strongyloidea</taxon>
        <taxon>Ancylostomatidae</taxon>
        <taxon>Ancylostomatinae</taxon>
        <taxon>Ancylostoma</taxon>
    </lineage>
</organism>
<protein>
    <recommendedName>
        <fullName evidence="9">Amino acid transporter</fullName>
    </recommendedName>
</protein>
<dbReference type="PRINTS" id="PR00173">
    <property type="entry name" value="EDTRNSPORT"/>
</dbReference>
<feature type="transmembrane region" description="Helical" evidence="9">
    <location>
        <begin position="242"/>
        <end position="267"/>
    </location>
</feature>
<comment type="similarity">
    <text evidence="2 9">Belongs to the dicarboxylate/amino acid:cation symporter (DAACS) (TC 2.A.23) family.</text>
</comment>
<dbReference type="InterPro" id="IPR001991">
    <property type="entry name" value="Na-dicarboxylate_symporter"/>
</dbReference>
<dbReference type="PROSITE" id="PS00713">
    <property type="entry name" value="NA_DICARBOXYL_SYMP_1"/>
    <property type="match status" value="1"/>
</dbReference>
<reference evidence="10 11" key="1">
    <citation type="submission" date="2014-10" db="EMBL/GenBank/DDBJ databases">
        <title>Draft genome of the hookworm Ancylostoma caninum.</title>
        <authorList>
            <person name="Mitreva M."/>
        </authorList>
    </citation>
    <scope>NUCLEOTIDE SEQUENCE [LARGE SCALE GENOMIC DNA]</scope>
    <source>
        <strain evidence="10 11">Baltimore</strain>
    </source>
</reference>
<dbReference type="STRING" id="29170.A0A368GRK3"/>
<dbReference type="GO" id="GO:0005313">
    <property type="term" value="F:L-glutamate transmembrane transporter activity"/>
    <property type="evidence" value="ECO:0007669"/>
    <property type="project" value="TreeGrafter"/>
</dbReference>
<dbReference type="GO" id="GO:0015175">
    <property type="term" value="F:neutral L-amino acid transmembrane transporter activity"/>
    <property type="evidence" value="ECO:0007669"/>
    <property type="project" value="TreeGrafter"/>
</dbReference>
<feature type="transmembrane region" description="Helical" evidence="9">
    <location>
        <begin position="170"/>
        <end position="189"/>
    </location>
</feature>
<evidence type="ECO:0000256" key="4">
    <source>
        <dbReference type="ARBA" id="ARBA00022692"/>
    </source>
</evidence>
<dbReference type="PANTHER" id="PTHR11958">
    <property type="entry name" value="SODIUM/DICARBOXYLATE SYMPORTER-RELATED"/>
    <property type="match status" value="1"/>
</dbReference>
<evidence type="ECO:0000256" key="3">
    <source>
        <dbReference type="ARBA" id="ARBA00022448"/>
    </source>
</evidence>
<keyword evidence="7 9" id="KW-0472">Membrane</keyword>
<evidence type="ECO:0000313" key="11">
    <source>
        <dbReference type="Proteomes" id="UP000252519"/>
    </source>
</evidence>
<comment type="caution">
    <text evidence="9">Lacks conserved residue(s) required for the propagation of feature annotation.</text>
</comment>
<keyword evidence="3 9" id="KW-0813">Transport</keyword>
<dbReference type="GO" id="GO:0015501">
    <property type="term" value="F:glutamate:sodium symporter activity"/>
    <property type="evidence" value="ECO:0007669"/>
    <property type="project" value="TreeGrafter"/>
</dbReference>
<evidence type="ECO:0000313" key="10">
    <source>
        <dbReference type="EMBL" id="RCN46954.1"/>
    </source>
</evidence>